<dbReference type="Pfam" id="PF05517">
    <property type="entry name" value="p25-alpha"/>
    <property type="match status" value="1"/>
</dbReference>
<evidence type="ECO:0000256" key="1">
    <source>
        <dbReference type="ARBA" id="ARBA00010994"/>
    </source>
</evidence>
<accession>A0A9N8KPA2</accession>
<protein>
    <submittedName>
        <fullName evidence="2">Uncharacterized protein</fullName>
    </submittedName>
</protein>
<dbReference type="InterPro" id="IPR008907">
    <property type="entry name" value="TPP/p25"/>
</dbReference>
<comment type="similarity">
    <text evidence="1">Belongs to the TPPP family.</text>
</comment>
<dbReference type="AlphaFoldDB" id="A0A9N8KPA2"/>
<gene>
    <name evidence="2" type="ORF">CINC_LOCUS688</name>
</gene>
<dbReference type="GO" id="GO:0046785">
    <property type="term" value="P:microtubule polymerization"/>
    <property type="evidence" value="ECO:0007669"/>
    <property type="project" value="InterPro"/>
</dbReference>
<keyword evidence="3" id="KW-1185">Reference proteome</keyword>
<organism evidence="2 3">
    <name type="scientific">Chrysodeixis includens</name>
    <name type="common">Soybean looper</name>
    <name type="synonym">Pseudoplusia includens</name>
    <dbReference type="NCBI Taxonomy" id="689277"/>
    <lineage>
        <taxon>Eukaryota</taxon>
        <taxon>Metazoa</taxon>
        <taxon>Ecdysozoa</taxon>
        <taxon>Arthropoda</taxon>
        <taxon>Hexapoda</taxon>
        <taxon>Insecta</taxon>
        <taxon>Pterygota</taxon>
        <taxon>Neoptera</taxon>
        <taxon>Endopterygota</taxon>
        <taxon>Lepidoptera</taxon>
        <taxon>Glossata</taxon>
        <taxon>Ditrysia</taxon>
        <taxon>Noctuoidea</taxon>
        <taxon>Noctuidae</taxon>
        <taxon>Plusiinae</taxon>
        <taxon>Chrysodeixis</taxon>
    </lineage>
</organism>
<evidence type="ECO:0000313" key="3">
    <source>
        <dbReference type="Proteomes" id="UP001154114"/>
    </source>
</evidence>
<dbReference type="InterPro" id="IPR011992">
    <property type="entry name" value="EF-hand-dom_pair"/>
</dbReference>
<sequence>MGEEEATIESQFFEFAKLFDSKNRTGETITLWNSDYWMRQAGIIDDRKVTMTDTGIMFNKFSKSEIDFNEWLTFISELCARKGLCEEKVLEQLTNCGIPGQYPVEVPQYRSFFSDYKSKHALVG</sequence>
<proteinExistence type="inferred from homology"/>
<reference evidence="2" key="1">
    <citation type="submission" date="2021-12" db="EMBL/GenBank/DDBJ databases">
        <authorList>
            <person name="King R."/>
        </authorList>
    </citation>
    <scope>NUCLEOTIDE SEQUENCE</scope>
</reference>
<name>A0A9N8KPA2_CHRIL</name>
<dbReference type="GO" id="GO:0015631">
    <property type="term" value="F:tubulin binding"/>
    <property type="evidence" value="ECO:0007669"/>
    <property type="project" value="InterPro"/>
</dbReference>
<dbReference type="SUPFAM" id="SSF47473">
    <property type="entry name" value="EF-hand"/>
    <property type="match status" value="1"/>
</dbReference>
<dbReference type="Proteomes" id="UP001154114">
    <property type="component" value="Chromosome 1"/>
</dbReference>
<dbReference type="OrthoDB" id="7340997at2759"/>
<evidence type="ECO:0000313" key="2">
    <source>
        <dbReference type="EMBL" id="CAD0194400.1"/>
    </source>
</evidence>
<dbReference type="Gene3D" id="1.10.238.10">
    <property type="entry name" value="EF-hand"/>
    <property type="match status" value="1"/>
</dbReference>
<dbReference type="EMBL" id="LR824004">
    <property type="protein sequence ID" value="CAD0194400.1"/>
    <property type="molecule type" value="Genomic_DNA"/>
</dbReference>